<keyword evidence="9 13" id="KW-1278">Translocase</keyword>
<evidence type="ECO:0000259" key="17">
    <source>
        <dbReference type="Pfam" id="PF00690"/>
    </source>
</evidence>
<comment type="subcellular location">
    <subcellularLocation>
        <location evidence="1 13">Membrane</location>
        <topology evidence="1 13">Multi-pass membrane protein</topology>
    </subcellularLocation>
</comment>
<evidence type="ECO:0000256" key="10">
    <source>
        <dbReference type="ARBA" id="ARBA00022989"/>
    </source>
</evidence>
<dbReference type="SUPFAM" id="SSF81653">
    <property type="entry name" value="Calcium ATPase, transduction domain A"/>
    <property type="match status" value="1"/>
</dbReference>
<dbReference type="Gene3D" id="3.40.50.1000">
    <property type="entry name" value="HAD superfamily/HAD-like"/>
    <property type="match status" value="2"/>
</dbReference>
<feature type="coiled-coil region" evidence="14">
    <location>
        <begin position="799"/>
        <end position="833"/>
    </location>
</feature>
<feature type="transmembrane region" description="Helical" evidence="13">
    <location>
        <begin position="688"/>
        <end position="703"/>
    </location>
</feature>
<dbReference type="InterPro" id="IPR023299">
    <property type="entry name" value="ATPase_P-typ_cyto_dom_N"/>
</dbReference>
<dbReference type="GO" id="GO:0140358">
    <property type="term" value="F:P-type transmembrane transporter activity"/>
    <property type="evidence" value="ECO:0007669"/>
    <property type="project" value="InterPro"/>
</dbReference>
<evidence type="ECO:0000256" key="11">
    <source>
        <dbReference type="ARBA" id="ARBA00023136"/>
    </source>
</evidence>
<evidence type="ECO:0000256" key="12">
    <source>
        <dbReference type="ARBA" id="ARBA00049360"/>
    </source>
</evidence>
<dbReference type="Pfam" id="PF00122">
    <property type="entry name" value="E1-E2_ATPase"/>
    <property type="match status" value="1"/>
</dbReference>
<accession>A0A5N5SML1</accession>
<reference evidence="19 20" key="1">
    <citation type="journal article" date="2019" name="PLoS Biol.">
        <title>Sex chromosomes control vertical transmission of feminizing Wolbachia symbionts in an isopod.</title>
        <authorList>
            <person name="Becking T."/>
            <person name="Chebbi M.A."/>
            <person name="Giraud I."/>
            <person name="Moumen B."/>
            <person name="Laverre T."/>
            <person name="Caubet Y."/>
            <person name="Peccoud J."/>
            <person name="Gilbert C."/>
            <person name="Cordaux R."/>
        </authorList>
    </citation>
    <scope>NUCLEOTIDE SEQUENCE [LARGE SCALE GENOMIC DNA]</scope>
    <source>
        <strain evidence="19">ANa2</strain>
        <tissue evidence="19">Whole body excluding digestive tract and cuticle</tissue>
    </source>
</reference>
<evidence type="ECO:0000256" key="5">
    <source>
        <dbReference type="ARBA" id="ARBA00022723"/>
    </source>
</evidence>
<comment type="catalytic activity">
    <reaction evidence="12 13">
        <text>ATP + H2O = ADP + phosphate + H(+)</text>
        <dbReference type="Rhea" id="RHEA:13065"/>
        <dbReference type="ChEBI" id="CHEBI:15377"/>
        <dbReference type="ChEBI" id="CHEBI:15378"/>
        <dbReference type="ChEBI" id="CHEBI:30616"/>
        <dbReference type="ChEBI" id="CHEBI:43474"/>
        <dbReference type="ChEBI" id="CHEBI:456216"/>
    </reaction>
</comment>
<dbReference type="InterPro" id="IPR047819">
    <property type="entry name" value="P5A-ATPase_N"/>
</dbReference>
<keyword evidence="5 13" id="KW-0479">Metal-binding</keyword>
<evidence type="ECO:0000313" key="19">
    <source>
        <dbReference type="EMBL" id="KAB7494948.1"/>
    </source>
</evidence>
<evidence type="ECO:0000259" key="18">
    <source>
        <dbReference type="Pfam" id="PF12409"/>
    </source>
</evidence>
<keyword evidence="7 13" id="KW-0067">ATP-binding</keyword>
<dbReference type="GO" id="GO:0046872">
    <property type="term" value="F:metal ion binding"/>
    <property type="evidence" value="ECO:0007669"/>
    <property type="project" value="UniProtKB-UniRule"/>
</dbReference>
<feature type="transmembrane region" description="Helical" evidence="13">
    <location>
        <begin position="160"/>
        <end position="180"/>
    </location>
</feature>
<comment type="caution">
    <text evidence="13">Lacks conserved residue(s) required for the propagation of feature annotation.</text>
</comment>
<dbReference type="PANTHER" id="PTHR45630">
    <property type="entry name" value="CATION-TRANSPORTING ATPASE-RELATED"/>
    <property type="match status" value="1"/>
</dbReference>
<dbReference type="GO" id="GO:0016887">
    <property type="term" value="F:ATP hydrolysis activity"/>
    <property type="evidence" value="ECO:0007669"/>
    <property type="project" value="InterPro"/>
</dbReference>
<feature type="transmembrane region" description="Helical" evidence="13">
    <location>
        <begin position="370"/>
        <end position="397"/>
    </location>
</feature>
<dbReference type="Gene3D" id="3.40.1110.10">
    <property type="entry name" value="Calcium-transporting ATPase, cytoplasmic domain N"/>
    <property type="match status" value="1"/>
</dbReference>
<dbReference type="GO" id="GO:0016020">
    <property type="term" value="C:membrane"/>
    <property type="evidence" value="ECO:0007669"/>
    <property type="project" value="UniProtKB-SubCell"/>
</dbReference>
<keyword evidence="4 13" id="KW-0812">Transmembrane</keyword>
<dbReference type="EMBL" id="SEYY01023296">
    <property type="protein sequence ID" value="KAB7494948.1"/>
    <property type="molecule type" value="Genomic_DNA"/>
</dbReference>
<dbReference type="PRINTS" id="PR00119">
    <property type="entry name" value="CATATPASE"/>
</dbReference>
<dbReference type="InterPro" id="IPR023298">
    <property type="entry name" value="ATPase_P-typ_TM_dom_sf"/>
</dbReference>
<organism evidence="19 20">
    <name type="scientific">Armadillidium nasatum</name>
    <dbReference type="NCBI Taxonomy" id="96803"/>
    <lineage>
        <taxon>Eukaryota</taxon>
        <taxon>Metazoa</taxon>
        <taxon>Ecdysozoa</taxon>
        <taxon>Arthropoda</taxon>
        <taxon>Crustacea</taxon>
        <taxon>Multicrustacea</taxon>
        <taxon>Malacostraca</taxon>
        <taxon>Eumalacostraca</taxon>
        <taxon>Peracarida</taxon>
        <taxon>Isopoda</taxon>
        <taxon>Oniscidea</taxon>
        <taxon>Crinocheta</taxon>
        <taxon>Armadillidiidae</taxon>
        <taxon>Armadillidium</taxon>
    </lineage>
</organism>
<dbReference type="GO" id="GO:0015203">
    <property type="term" value="F:polyamine transmembrane transporter activity"/>
    <property type="evidence" value="ECO:0007669"/>
    <property type="project" value="TreeGrafter"/>
</dbReference>
<dbReference type="Pfam" id="PF12409">
    <property type="entry name" value="P5-ATPase"/>
    <property type="match status" value="1"/>
</dbReference>
<keyword evidence="20" id="KW-1185">Reference proteome</keyword>
<dbReference type="SUPFAM" id="SSF81665">
    <property type="entry name" value="Calcium ATPase, transmembrane domain M"/>
    <property type="match status" value="1"/>
</dbReference>
<dbReference type="OrthoDB" id="48943at2759"/>
<feature type="domain" description="Cation-transporting P-type ATPase N-terminal" evidence="17">
    <location>
        <begin position="127"/>
        <end position="179"/>
    </location>
</feature>
<keyword evidence="3" id="KW-0597">Phosphoprotein</keyword>
<dbReference type="InterPro" id="IPR059000">
    <property type="entry name" value="ATPase_P-type_domA"/>
</dbReference>
<proteinExistence type="inferred from homology"/>
<keyword evidence="11 13" id="KW-0472">Membrane</keyword>
<dbReference type="InterPro" id="IPR008250">
    <property type="entry name" value="ATPase_P-typ_transduc_dom_A_sf"/>
</dbReference>
<feature type="domain" description="P-type ATPase A" evidence="16">
    <location>
        <begin position="220"/>
        <end position="287"/>
    </location>
</feature>
<dbReference type="PROSITE" id="PS00154">
    <property type="entry name" value="ATPASE_E1_E2"/>
    <property type="match status" value="1"/>
</dbReference>
<name>A0A5N5SML1_9CRUS</name>
<evidence type="ECO:0000256" key="2">
    <source>
        <dbReference type="ARBA" id="ARBA00006000"/>
    </source>
</evidence>
<dbReference type="EC" id="7.2.2.-" evidence="13"/>
<feature type="transmembrane region" description="Helical" evidence="13">
    <location>
        <begin position="186"/>
        <end position="205"/>
    </location>
</feature>
<evidence type="ECO:0000256" key="3">
    <source>
        <dbReference type="ARBA" id="ARBA00022553"/>
    </source>
</evidence>
<dbReference type="GO" id="GO:0005524">
    <property type="term" value="F:ATP binding"/>
    <property type="evidence" value="ECO:0007669"/>
    <property type="project" value="UniProtKB-UniRule"/>
</dbReference>
<evidence type="ECO:0000256" key="1">
    <source>
        <dbReference type="ARBA" id="ARBA00004141"/>
    </source>
</evidence>
<keyword evidence="14" id="KW-0175">Coiled coil</keyword>
<sequence>MFINVGTKDELEICGFKSDRKRKIATIVLCILTGGLLLIFLSWKLSIKLKLIHKQCSLSEAEIVLVKDIYGQLWEEKVKNERVKTDGYRVTQRYFHNKKIKYIWDDDILTFIRIKYPPTGTHISDLVSEVGGLTDETSKERREMYGENFTKIEMRTIWQLFISQAYNPFYIFQIYTVVLWCMQEYYAYSACIFLMSVISITLSIYETRKQTKVLREKMVTESTTKVLRNGNVKVIDSKELVPGDVLFVEFGEEQLEADLLLLEGSTVMNEAMLTGESLPISKVQLSIDDDSIFNFETHKKAHFIFRDESLARYDTAKGEMIRSILFPKPIDFQIYSDFLRMFFIFVLIGIGAMIWSIVNWAEKENLKPVFVIIFSIDLLTFVVPPILPATITAINLWSQKRLQKSKIFCLSSNYISLAGPVDVVCFDKTGTLTEEDFSLEGVLPCEESQFLPPVKDLNQMSGTSKFVQSMATCHSVVKTDSGSFIGHPLDMKLFTALGWKIFDPEIKGEVDIIKPQFVVSNESKTELVEYEVLKTFPFVSGEQRMTVITKERSHSYFEVFIKGAPERIQSLCAKETGINFMNYVFGIDGESFKLISEHDQETLKKIIHRGKIFARMKPDQKIEVIELLQKLGHQVAMCGDGCNDCGALKAAHSDLYPSYEHAVLDNGLSFDYDSFDIHRKHGSGPRRWFLYGFIEMVFIPWLNKKMGPRLPFEILEETLSNDTRWPKLDQDSDEYQKSFIRNSSTDNEESLEENKFQGFIRKSSKRHNFKADVVYESEIKPLTSHSIKKENSFFKKNVFKKEENKNEETLRQIQRHSSELTKEKLKLMEMNKQNALLDQSVSTFVEEEKSRESTNEETLNVDGKSPGEGSNLIKEMNEQWIIIRNSLHESLKDVAPENLDLTTEEKRYSSATN</sequence>
<dbReference type="GO" id="GO:0019829">
    <property type="term" value="F:ATPase-coupled monoatomic cation transmembrane transporter activity"/>
    <property type="evidence" value="ECO:0007669"/>
    <property type="project" value="UniProtKB-UniRule"/>
</dbReference>
<feature type="transmembrane region" description="Helical" evidence="13">
    <location>
        <begin position="24"/>
        <end position="43"/>
    </location>
</feature>
<evidence type="ECO:0000256" key="9">
    <source>
        <dbReference type="ARBA" id="ARBA00022967"/>
    </source>
</evidence>
<evidence type="ECO:0000313" key="20">
    <source>
        <dbReference type="Proteomes" id="UP000326759"/>
    </source>
</evidence>
<dbReference type="Pfam" id="PF00690">
    <property type="entry name" value="Cation_ATPase_N"/>
    <property type="match status" value="1"/>
</dbReference>
<gene>
    <name evidence="19" type="ORF">Anas_01599</name>
</gene>
<dbReference type="InterPro" id="IPR006544">
    <property type="entry name" value="P-type_TPase_V"/>
</dbReference>
<keyword evidence="6 13" id="KW-0547">Nucleotide-binding</keyword>
<dbReference type="InterPro" id="IPR018303">
    <property type="entry name" value="ATPase_P-typ_P_site"/>
</dbReference>
<evidence type="ECO:0000256" key="7">
    <source>
        <dbReference type="ARBA" id="ARBA00022840"/>
    </source>
</evidence>
<dbReference type="Gene3D" id="2.70.150.10">
    <property type="entry name" value="Calcium-transporting ATPase, cytoplasmic transduction domain A"/>
    <property type="match status" value="1"/>
</dbReference>
<dbReference type="Gene3D" id="1.20.1110.10">
    <property type="entry name" value="Calcium-transporting ATPase, transmembrane domain"/>
    <property type="match status" value="2"/>
</dbReference>
<evidence type="ECO:0000256" key="8">
    <source>
        <dbReference type="ARBA" id="ARBA00022842"/>
    </source>
</evidence>
<dbReference type="NCBIfam" id="TIGR01494">
    <property type="entry name" value="ATPase_P-type"/>
    <property type="match status" value="1"/>
</dbReference>
<dbReference type="PANTHER" id="PTHR45630:SF8">
    <property type="entry name" value="CATION-TRANSPORTING ATPASE"/>
    <property type="match status" value="1"/>
</dbReference>
<evidence type="ECO:0000256" key="4">
    <source>
        <dbReference type="ARBA" id="ARBA00022692"/>
    </source>
</evidence>
<dbReference type="InterPro" id="IPR036412">
    <property type="entry name" value="HAD-like_sf"/>
</dbReference>
<comment type="caution">
    <text evidence="19">The sequence shown here is derived from an EMBL/GenBank/DDBJ whole genome shotgun (WGS) entry which is preliminary data.</text>
</comment>
<protein>
    <recommendedName>
        <fullName evidence="13">Cation-transporting ATPase</fullName>
        <ecNumber evidence="13">7.2.2.-</ecNumber>
    </recommendedName>
</protein>
<dbReference type="SUPFAM" id="SSF56784">
    <property type="entry name" value="HAD-like"/>
    <property type="match status" value="1"/>
</dbReference>
<evidence type="ECO:0000259" key="16">
    <source>
        <dbReference type="Pfam" id="PF00122"/>
    </source>
</evidence>
<dbReference type="InterPro" id="IPR023214">
    <property type="entry name" value="HAD_sf"/>
</dbReference>
<feature type="region of interest" description="Disordered" evidence="15">
    <location>
        <begin position="847"/>
        <end position="870"/>
    </location>
</feature>
<dbReference type="AlphaFoldDB" id="A0A5N5SML1"/>
<dbReference type="GO" id="GO:0006874">
    <property type="term" value="P:intracellular calcium ion homeostasis"/>
    <property type="evidence" value="ECO:0007669"/>
    <property type="project" value="TreeGrafter"/>
</dbReference>
<keyword evidence="10 13" id="KW-1133">Transmembrane helix</keyword>
<evidence type="ECO:0000256" key="13">
    <source>
        <dbReference type="RuleBase" id="RU362082"/>
    </source>
</evidence>
<dbReference type="InterPro" id="IPR001757">
    <property type="entry name" value="P_typ_ATPase"/>
</dbReference>
<feature type="transmembrane region" description="Helical" evidence="13">
    <location>
        <begin position="338"/>
        <end position="358"/>
    </location>
</feature>
<comment type="similarity">
    <text evidence="2 13">Belongs to the cation transport ATPase (P-type) (TC 3.A.3) family. Type V subfamily.</text>
</comment>
<dbReference type="Proteomes" id="UP000326759">
    <property type="component" value="Unassembled WGS sequence"/>
</dbReference>
<evidence type="ECO:0000256" key="15">
    <source>
        <dbReference type="SAM" id="MobiDB-lite"/>
    </source>
</evidence>
<feature type="domain" description="P5B-type ATPase N-terminal" evidence="18">
    <location>
        <begin position="8"/>
        <end position="85"/>
    </location>
</feature>
<evidence type="ECO:0000256" key="14">
    <source>
        <dbReference type="SAM" id="Coils"/>
    </source>
</evidence>
<evidence type="ECO:0000256" key="6">
    <source>
        <dbReference type="ARBA" id="ARBA00022741"/>
    </source>
</evidence>
<keyword evidence="8 13" id="KW-0460">Magnesium</keyword>
<dbReference type="InterPro" id="IPR004014">
    <property type="entry name" value="ATPase_P-typ_cation-transptr_N"/>
</dbReference>